<accession>A0A2S8BIE2</accession>
<dbReference type="AlphaFoldDB" id="A0A2S8BIE2"/>
<name>A0A2S8BIE2_9MYCO</name>
<organism evidence="1 2">
    <name type="scientific">Mycobacterium talmoniae</name>
    <dbReference type="NCBI Taxonomy" id="1858794"/>
    <lineage>
        <taxon>Bacteria</taxon>
        <taxon>Bacillati</taxon>
        <taxon>Actinomycetota</taxon>
        <taxon>Actinomycetes</taxon>
        <taxon>Mycobacteriales</taxon>
        <taxon>Mycobacteriaceae</taxon>
        <taxon>Mycobacterium</taxon>
    </lineage>
</organism>
<comment type="caution">
    <text evidence="1">The sequence shown here is derived from an EMBL/GenBank/DDBJ whole genome shotgun (WGS) entry which is preliminary data.</text>
</comment>
<evidence type="ECO:0000313" key="2">
    <source>
        <dbReference type="Proteomes" id="UP000238296"/>
    </source>
</evidence>
<gene>
    <name evidence="1" type="ORF">C1Y40_03380</name>
</gene>
<dbReference type="EMBL" id="PPEA01000489">
    <property type="protein sequence ID" value="PQM46447.1"/>
    <property type="molecule type" value="Genomic_DNA"/>
</dbReference>
<sequence>MNALPSQPSATSPVSRRFAGPIAATYTGSGCGATIGRSGAPALSGSGSG</sequence>
<proteinExistence type="predicted"/>
<dbReference type="Proteomes" id="UP000238296">
    <property type="component" value="Unassembled WGS sequence"/>
</dbReference>
<protein>
    <submittedName>
        <fullName evidence="1">Uncharacterized protein</fullName>
    </submittedName>
</protein>
<reference evidence="1 2" key="1">
    <citation type="journal article" date="2017" name="Int. J. Syst. Evol. Microbiol.">
        <title>Mycobacterium talmoniae sp. nov., a slowly growing mycobacterium isolated from human respiratory samples.</title>
        <authorList>
            <person name="Davidson R.M."/>
            <person name="DeGroote M.A."/>
            <person name="Marola J.L."/>
            <person name="Buss S."/>
            <person name="Jones V."/>
            <person name="McNeil M.R."/>
            <person name="Freifeld A.G."/>
            <person name="Elaine Epperson L."/>
            <person name="Hasan N.A."/>
            <person name="Jackson M."/>
            <person name="Iwen P.C."/>
            <person name="Salfinger M."/>
            <person name="Strong M."/>
        </authorList>
    </citation>
    <scope>NUCLEOTIDE SEQUENCE [LARGE SCALE GENOMIC DNA]</scope>
    <source>
        <strain evidence="1 2">ATCC BAA-2683</strain>
    </source>
</reference>
<evidence type="ECO:0000313" key="1">
    <source>
        <dbReference type="EMBL" id="PQM46447.1"/>
    </source>
</evidence>